<feature type="transmembrane region" description="Helical" evidence="6">
    <location>
        <begin position="223"/>
        <end position="244"/>
    </location>
</feature>
<feature type="transmembrane region" description="Helical" evidence="6">
    <location>
        <begin position="72"/>
        <end position="91"/>
    </location>
</feature>
<comment type="subcellular location">
    <subcellularLocation>
        <location evidence="1">Membrane</location>
        <topology evidence="1">Multi-pass membrane protein</topology>
    </subcellularLocation>
</comment>
<organism evidence="8 9">
    <name type="scientific">Meganyctiphanes norvegica</name>
    <name type="common">Northern krill</name>
    <name type="synonym">Thysanopoda norvegica</name>
    <dbReference type="NCBI Taxonomy" id="48144"/>
    <lineage>
        <taxon>Eukaryota</taxon>
        <taxon>Metazoa</taxon>
        <taxon>Ecdysozoa</taxon>
        <taxon>Arthropoda</taxon>
        <taxon>Crustacea</taxon>
        <taxon>Multicrustacea</taxon>
        <taxon>Malacostraca</taxon>
        <taxon>Eumalacostraca</taxon>
        <taxon>Eucarida</taxon>
        <taxon>Euphausiacea</taxon>
        <taxon>Euphausiidae</taxon>
        <taxon>Meganyctiphanes</taxon>
    </lineage>
</organism>
<keyword evidence="5 6" id="KW-0472">Membrane</keyword>
<dbReference type="Pfam" id="PF12832">
    <property type="entry name" value="MFS_1_like"/>
    <property type="match status" value="1"/>
</dbReference>
<dbReference type="InterPro" id="IPR024989">
    <property type="entry name" value="MFS_assoc_dom"/>
</dbReference>
<dbReference type="InterPro" id="IPR051717">
    <property type="entry name" value="MFS_MFSD6"/>
</dbReference>
<keyword evidence="4 6" id="KW-1133">Transmembrane helix</keyword>
<feature type="transmembrane region" description="Helical" evidence="6">
    <location>
        <begin position="12"/>
        <end position="32"/>
    </location>
</feature>
<evidence type="ECO:0000256" key="1">
    <source>
        <dbReference type="ARBA" id="ARBA00004141"/>
    </source>
</evidence>
<evidence type="ECO:0000256" key="6">
    <source>
        <dbReference type="SAM" id="Phobius"/>
    </source>
</evidence>
<evidence type="ECO:0000256" key="5">
    <source>
        <dbReference type="ARBA" id="ARBA00023136"/>
    </source>
</evidence>
<feature type="transmembrane region" description="Helical" evidence="6">
    <location>
        <begin position="265"/>
        <end position="284"/>
    </location>
</feature>
<keyword evidence="3 6" id="KW-0812">Transmembrane</keyword>
<comment type="similarity">
    <text evidence="2">Belongs to the major facilitator superfamily. MFSD6 family.</text>
</comment>
<evidence type="ECO:0000313" key="9">
    <source>
        <dbReference type="Proteomes" id="UP001497623"/>
    </source>
</evidence>
<evidence type="ECO:0000256" key="4">
    <source>
        <dbReference type="ARBA" id="ARBA00022989"/>
    </source>
</evidence>
<dbReference type="InterPro" id="IPR036259">
    <property type="entry name" value="MFS_trans_sf"/>
</dbReference>
<evidence type="ECO:0000259" key="7">
    <source>
        <dbReference type="Pfam" id="PF12832"/>
    </source>
</evidence>
<feature type="transmembrane region" description="Helical" evidence="6">
    <location>
        <begin position="304"/>
        <end position="322"/>
    </location>
</feature>
<name>A0AAV2RA07_MEGNR</name>
<dbReference type="Proteomes" id="UP001497623">
    <property type="component" value="Unassembled WGS sequence"/>
</dbReference>
<comment type="caution">
    <text evidence="8">The sequence shown here is derived from an EMBL/GenBank/DDBJ whole genome shotgun (WGS) entry which is preliminary data.</text>
</comment>
<evidence type="ECO:0000256" key="3">
    <source>
        <dbReference type="ARBA" id="ARBA00022692"/>
    </source>
</evidence>
<proteinExistence type="inferred from homology"/>
<feature type="transmembrane region" description="Helical" evidence="6">
    <location>
        <begin position="361"/>
        <end position="380"/>
    </location>
</feature>
<gene>
    <name evidence="8" type="ORF">MNOR_LOCUS22577</name>
</gene>
<feature type="transmembrane region" description="Helical" evidence="6">
    <location>
        <begin position="334"/>
        <end position="355"/>
    </location>
</feature>
<reference evidence="8 9" key="1">
    <citation type="submission" date="2024-05" db="EMBL/GenBank/DDBJ databases">
        <authorList>
            <person name="Wallberg A."/>
        </authorList>
    </citation>
    <scope>NUCLEOTIDE SEQUENCE [LARGE SCALE GENOMIC DNA]</scope>
</reference>
<protein>
    <recommendedName>
        <fullName evidence="7">Major facilitator superfamily associated domain-containing protein</fullName>
    </recommendedName>
</protein>
<dbReference type="SUPFAM" id="SSF103473">
    <property type="entry name" value="MFS general substrate transporter"/>
    <property type="match status" value="1"/>
</dbReference>
<accession>A0AAV2RA07</accession>
<feature type="non-terminal residue" evidence="8">
    <location>
        <position position="383"/>
    </location>
</feature>
<keyword evidence="9" id="KW-1185">Reference proteome</keyword>
<dbReference type="PANTHER" id="PTHR16172:SF41">
    <property type="entry name" value="MAJOR FACILITATOR SUPERFAMILY DOMAIN-CONTAINING PROTEIN 6-LIKE"/>
    <property type="match status" value="1"/>
</dbReference>
<dbReference type="EMBL" id="CAXKWB010019157">
    <property type="protein sequence ID" value="CAL4121695.1"/>
    <property type="molecule type" value="Genomic_DNA"/>
</dbReference>
<evidence type="ECO:0000313" key="8">
    <source>
        <dbReference type="EMBL" id="CAL4121695.1"/>
    </source>
</evidence>
<dbReference type="Gene3D" id="1.20.1250.20">
    <property type="entry name" value="MFS general substrate transporter like domains"/>
    <property type="match status" value="2"/>
</dbReference>
<dbReference type="GO" id="GO:0016020">
    <property type="term" value="C:membrane"/>
    <property type="evidence" value="ECO:0007669"/>
    <property type="project" value="UniProtKB-SubCell"/>
</dbReference>
<feature type="transmembrane region" description="Helical" evidence="6">
    <location>
        <begin position="149"/>
        <end position="170"/>
    </location>
</feature>
<feature type="domain" description="Major facilitator superfamily associated" evidence="7">
    <location>
        <begin position="8"/>
        <end position="379"/>
    </location>
</feature>
<dbReference type="PANTHER" id="PTHR16172">
    <property type="entry name" value="MAJOR FACILITATOR SUPERFAMILY DOMAIN-CONTAINING PROTEIN 6-LIKE"/>
    <property type="match status" value="1"/>
</dbReference>
<feature type="transmembrane region" description="Helical" evidence="6">
    <location>
        <begin position="44"/>
        <end position="63"/>
    </location>
</feature>
<sequence length="383" mass="42854">MKLDYDLLPMKMHYFLFFGGVEMLRKFLPLIYRSKGVTEQGIGLMYSILPLVCIMVTPVLGFLSDYLKARRTIFIISLAVVALANMAVYVLPSVTEHKPRVILDVLENVHILGDLPRENQTEIISTIQMLLGKVNSELSMSELLTCPKFWLLFLTHLGDQLCIGLCFTLADTLCFRMIGKNSQEYGRQRMFGSFGLGMMALLGTLAVDLYSEGSSSGPDYLPLFAVCLLFSALDLAVVAGMDVPKVQTELNVAKITSTLTKPRNILFFVSMLVFGFCMNLMWVWKPLLVEDMAHDYDKDFPAHAFLQGGMIFMQSLGALISFRASGWMIKGLGHMPVIILSFAAFGAHLVLLAVVCNPWCIYLPFGLLENTISCLLWPVYSKY</sequence>
<dbReference type="AlphaFoldDB" id="A0AAV2RA07"/>
<evidence type="ECO:0000256" key="2">
    <source>
        <dbReference type="ARBA" id="ARBA00005241"/>
    </source>
</evidence>
<feature type="transmembrane region" description="Helical" evidence="6">
    <location>
        <begin position="191"/>
        <end position="211"/>
    </location>
</feature>